<proteinExistence type="inferred from homology"/>
<dbReference type="PROSITE" id="PS51363">
    <property type="entry name" value="W2"/>
    <property type="match status" value="1"/>
</dbReference>
<dbReference type="EMBL" id="LN483332">
    <property type="protein sequence ID" value="CED85358.1"/>
    <property type="molecule type" value="Genomic_DNA"/>
</dbReference>
<evidence type="ECO:0000256" key="3">
    <source>
        <dbReference type="ARBA" id="ARBA00022741"/>
    </source>
</evidence>
<dbReference type="GO" id="GO:0003743">
    <property type="term" value="F:translation initiation factor activity"/>
    <property type="evidence" value="ECO:0007669"/>
    <property type="project" value="UniProtKB-KW"/>
</dbReference>
<protein>
    <submittedName>
        <fullName evidence="8">Translation initiation factor 5 (EIF-5)</fullName>
    </submittedName>
</protein>
<dbReference type="FunFam" id="1.25.40.180:FF:000031">
    <property type="entry name" value="Eukaryotic translation initiation factor 5"/>
    <property type="match status" value="1"/>
</dbReference>
<name>A0A0F7SYM7_PHARH</name>
<dbReference type="Gene3D" id="3.30.30.170">
    <property type="match status" value="1"/>
</dbReference>
<evidence type="ECO:0000259" key="7">
    <source>
        <dbReference type="PROSITE" id="PS51363"/>
    </source>
</evidence>
<dbReference type="PANTHER" id="PTHR23001">
    <property type="entry name" value="EUKARYOTIC TRANSLATION INITIATION FACTOR"/>
    <property type="match status" value="1"/>
</dbReference>
<dbReference type="InterPro" id="IPR016189">
    <property type="entry name" value="Transl_init_fac_IF2/IF5_N"/>
</dbReference>
<dbReference type="GO" id="GO:0001732">
    <property type="term" value="P:formation of cytoplasmic translation initiation complex"/>
    <property type="evidence" value="ECO:0007669"/>
    <property type="project" value="TreeGrafter"/>
</dbReference>
<dbReference type="SUPFAM" id="SSF48371">
    <property type="entry name" value="ARM repeat"/>
    <property type="match status" value="1"/>
</dbReference>
<dbReference type="SUPFAM" id="SSF100966">
    <property type="entry name" value="Translation initiation factor 2 beta, aIF2beta, N-terminal domain"/>
    <property type="match status" value="1"/>
</dbReference>
<dbReference type="InterPro" id="IPR045196">
    <property type="entry name" value="IF2/IF5"/>
</dbReference>
<evidence type="ECO:0000256" key="6">
    <source>
        <dbReference type="SAM" id="MobiDB-lite"/>
    </source>
</evidence>
<reference evidence="8" key="1">
    <citation type="submission" date="2014-08" db="EMBL/GenBank/DDBJ databases">
        <authorList>
            <person name="Sharma Rahul"/>
            <person name="Thines Marco"/>
        </authorList>
    </citation>
    <scope>NUCLEOTIDE SEQUENCE</scope>
</reference>
<dbReference type="SUPFAM" id="SSF75689">
    <property type="entry name" value="Zinc-binding domain of translation initiation factor 2 beta"/>
    <property type="match status" value="1"/>
</dbReference>
<evidence type="ECO:0000256" key="4">
    <source>
        <dbReference type="ARBA" id="ARBA00022917"/>
    </source>
</evidence>
<dbReference type="InterPro" id="IPR016024">
    <property type="entry name" value="ARM-type_fold"/>
</dbReference>
<dbReference type="FunFam" id="2.20.25.350:FF:000001">
    <property type="entry name" value="Eukaryotic translation initiation factor 5"/>
    <property type="match status" value="1"/>
</dbReference>
<dbReference type="GO" id="GO:0005092">
    <property type="term" value="F:GDP-dissociation inhibitor activity"/>
    <property type="evidence" value="ECO:0007669"/>
    <property type="project" value="TreeGrafter"/>
</dbReference>
<dbReference type="GO" id="GO:0005525">
    <property type="term" value="F:GTP binding"/>
    <property type="evidence" value="ECO:0007669"/>
    <property type="project" value="UniProtKB-KW"/>
</dbReference>
<evidence type="ECO:0000256" key="5">
    <source>
        <dbReference type="ARBA" id="ARBA00023134"/>
    </source>
</evidence>
<feature type="region of interest" description="Disordered" evidence="6">
    <location>
        <begin position="243"/>
        <end position="266"/>
    </location>
</feature>
<feature type="region of interest" description="Disordered" evidence="6">
    <location>
        <begin position="170"/>
        <end position="222"/>
    </location>
</feature>
<dbReference type="GO" id="GO:0071074">
    <property type="term" value="F:eukaryotic initiation factor eIF2 binding"/>
    <property type="evidence" value="ECO:0007669"/>
    <property type="project" value="TreeGrafter"/>
</dbReference>
<feature type="domain" description="W2" evidence="7">
    <location>
        <begin position="263"/>
        <end position="421"/>
    </location>
</feature>
<dbReference type="Gene3D" id="1.25.40.180">
    <property type="match status" value="1"/>
</dbReference>
<dbReference type="GO" id="GO:0005829">
    <property type="term" value="C:cytosol"/>
    <property type="evidence" value="ECO:0007669"/>
    <property type="project" value="TreeGrafter"/>
</dbReference>
<evidence type="ECO:0000256" key="1">
    <source>
        <dbReference type="ARBA" id="ARBA00010397"/>
    </source>
</evidence>
<dbReference type="InterPro" id="IPR002735">
    <property type="entry name" value="Transl_init_fac_IF2/IF5_dom"/>
</dbReference>
<accession>A0A0F7SYM7</accession>
<dbReference type="AlphaFoldDB" id="A0A0F7SYM7"/>
<dbReference type="Pfam" id="PF01873">
    <property type="entry name" value="eIF-5_eIF-2B"/>
    <property type="match status" value="1"/>
</dbReference>
<dbReference type="PANTHER" id="PTHR23001:SF7">
    <property type="entry name" value="EUKARYOTIC TRANSLATION INITIATION FACTOR 5"/>
    <property type="match status" value="1"/>
</dbReference>
<sequence length="422" mass="46515">MASVNIRRDVDDKFYRYKMPVLQTKIEGRGNGIKTVIPNMSDVARALARPPSYPTKFFGIELGAQCKVDDKNDRYIVNGAHDVGRLRDILDVFIEKFILCGSCKNPETVYTITKSEDVIRDCKACGARTPVDLRHKLTSFIVKNPPPVEKKIKGLKSGAENSTAANAEAIQGKAVSVTPEGETVAAAEGDAEDGADGQANVEVDESDIPGYDRVNEDDDDWAEDMSPEAVAAREKELAKQLKGMSILGGQVDGPSGGGDDDDEEDEDSPYFQLKLWILESKKEGELDPKAVAKKAKELGIEKKYKAVLVVSEWAFGDDVLKEVPRFIKLLQTMVSSEKHQKALLGGLERLAGTHHPSLIPSVPKVLMLYYQADILDEDIAKNWGTHVSKKYTDKETSKRVRKAAGPFLTWLDEADESDEESE</sequence>
<dbReference type="InterPro" id="IPR003307">
    <property type="entry name" value="W2_domain"/>
</dbReference>
<keyword evidence="3" id="KW-0547">Nucleotide-binding</keyword>
<dbReference type="Gene3D" id="2.20.25.350">
    <property type="match status" value="1"/>
</dbReference>
<dbReference type="CDD" id="cd11561">
    <property type="entry name" value="W2_eIF5"/>
    <property type="match status" value="1"/>
</dbReference>
<keyword evidence="2 8" id="KW-0396">Initiation factor</keyword>
<organism evidence="8">
    <name type="scientific">Phaffia rhodozyma</name>
    <name type="common">Yeast</name>
    <name type="synonym">Xanthophyllomyces dendrorhous</name>
    <dbReference type="NCBI Taxonomy" id="264483"/>
    <lineage>
        <taxon>Eukaryota</taxon>
        <taxon>Fungi</taxon>
        <taxon>Dikarya</taxon>
        <taxon>Basidiomycota</taxon>
        <taxon>Agaricomycotina</taxon>
        <taxon>Tremellomycetes</taxon>
        <taxon>Cystofilobasidiales</taxon>
        <taxon>Mrakiaceae</taxon>
        <taxon>Phaffia</taxon>
    </lineage>
</organism>
<keyword evidence="4" id="KW-0648">Protein biosynthesis</keyword>
<evidence type="ECO:0000313" key="8">
    <source>
        <dbReference type="EMBL" id="CED85358.1"/>
    </source>
</evidence>
<dbReference type="InterPro" id="IPR016190">
    <property type="entry name" value="Transl_init_fac_IF2/IF5_Zn-bd"/>
</dbReference>
<dbReference type="FunFam" id="3.30.30.170:FF:000002">
    <property type="entry name" value="Eukaryotic translation initiation factor 5"/>
    <property type="match status" value="1"/>
</dbReference>
<keyword evidence="5" id="KW-0342">GTP-binding</keyword>
<dbReference type="Pfam" id="PF02020">
    <property type="entry name" value="W2"/>
    <property type="match status" value="1"/>
</dbReference>
<comment type="similarity">
    <text evidence="1">Belongs to the eIF-2-beta/eIF-5 family.</text>
</comment>
<dbReference type="SMART" id="SM00515">
    <property type="entry name" value="eIF5C"/>
    <property type="match status" value="1"/>
</dbReference>
<evidence type="ECO:0000256" key="2">
    <source>
        <dbReference type="ARBA" id="ARBA00022540"/>
    </source>
</evidence>
<dbReference type="SMART" id="SM00653">
    <property type="entry name" value="eIF2B_5"/>
    <property type="match status" value="1"/>
</dbReference>